<reference evidence="2" key="1">
    <citation type="submission" date="2009-09" db="EMBL/GenBank/DDBJ databases">
        <authorList>
            <person name="Weinstock G."/>
            <person name="Sodergren E."/>
            <person name="Clifton S."/>
            <person name="Fulton L."/>
            <person name="Fulton B."/>
            <person name="Courtney L."/>
            <person name="Fronick C."/>
            <person name="Harrison M."/>
            <person name="Strong C."/>
            <person name="Farmer C."/>
            <person name="Delahaunty K."/>
            <person name="Markovic C."/>
            <person name="Hall O."/>
            <person name="Minx P."/>
            <person name="Tomlinson C."/>
            <person name="Mitreva M."/>
            <person name="Nelson J."/>
            <person name="Hou S."/>
            <person name="Wollam A."/>
            <person name="Pepin K.H."/>
            <person name="Johnson M."/>
            <person name="Bhonagiri V."/>
            <person name="Nash W.E."/>
            <person name="Warren W."/>
            <person name="Chinwalla A."/>
            <person name="Mardis E.R."/>
            <person name="Wilson R.K."/>
        </authorList>
    </citation>
    <scope>NUCLEOTIDE SEQUENCE [LARGE SCALE GENOMIC DNA]</scope>
    <source>
        <strain evidence="2">DSM 15470</strain>
    </source>
</reference>
<dbReference type="AlphaFoldDB" id="C9LPV0"/>
<organism evidence="2 3">
    <name type="scientific">Dialister invisus DSM 15470</name>
    <dbReference type="NCBI Taxonomy" id="592028"/>
    <lineage>
        <taxon>Bacteria</taxon>
        <taxon>Bacillati</taxon>
        <taxon>Bacillota</taxon>
        <taxon>Negativicutes</taxon>
        <taxon>Veillonellales</taxon>
        <taxon>Veillonellaceae</taxon>
        <taxon>Dialister</taxon>
    </lineage>
</organism>
<dbReference type="GO" id="GO:0009636">
    <property type="term" value="P:response to toxic substance"/>
    <property type="evidence" value="ECO:0007669"/>
    <property type="project" value="InterPro"/>
</dbReference>
<evidence type="ECO:0000313" key="2">
    <source>
        <dbReference type="EMBL" id="EEW97586.1"/>
    </source>
</evidence>
<dbReference type="Pfam" id="PF08998">
    <property type="entry name" value="Epsilon_antitox"/>
    <property type="match status" value="1"/>
</dbReference>
<dbReference type="STRING" id="592028.GCWU000321_01580"/>
<keyword evidence="3" id="KW-1185">Reference proteome</keyword>
<dbReference type="Proteomes" id="UP000004736">
    <property type="component" value="Unassembled WGS sequence"/>
</dbReference>
<comment type="caution">
    <text evidence="2">The sequence shown here is derived from an EMBL/GenBank/DDBJ whole genome shotgun (WGS) entry which is preliminary data.</text>
</comment>
<proteinExistence type="predicted"/>
<evidence type="ECO:0000259" key="1">
    <source>
        <dbReference type="Pfam" id="PF08998"/>
    </source>
</evidence>
<gene>
    <name evidence="2" type="ORF">GCWU000321_01580</name>
</gene>
<feature type="domain" description="Antitoxin epsilon/PezA" evidence="1">
    <location>
        <begin position="15"/>
        <end position="93"/>
    </location>
</feature>
<protein>
    <recommendedName>
        <fullName evidence="1">Antitoxin epsilon/PezA domain-containing protein</fullName>
    </recommendedName>
</protein>
<dbReference type="eggNOG" id="ENOG5033NBU">
    <property type="taxonomic scope" value="Bacteria"/>
</dbReference>
<name>C9LPV0_9FIRM</name>
<accession>C9LPV0</accession>
<dbReference type="InterPro" id="IPR015090">
    <property type="entry name" value="Epsilon_PezA_dom"/>
</dbReference>
<dbReference type="HOGENOM" id="CLU_1882442_0_0_9"/>
<dbReference type="GO" id="GO:0031342">
    <property type="term" value="P:negative regulation of cell killing"/>
    <property type="evidence" value="ECO:0007669"/>
    <property type="project" value="InterPro"/>
</dbReference>
<sequence>MGTLSRGAEEMKTPYEVIEKKEVLHECFAQLLADSSHLRQRLAIDRDDATHPLNIFRERILRIFHDIFTVQYQTEADMQKLLEQLQYARSSLQQLKEKSVKKKHSLITKIAKAFLSRDEISLDKKAFAVGSVFSL</sequence>
<dbReference type="EMBL" id="ACIM02000001">
    <property type="protein sequence ID" value="EEW97586.1"/>
    <property type="molecule type" value="Genomic_DNA"/>
</dbReference>
<evidence type="ECO:0000313" key="3">
    <source>
        <dbReference type="Proteomes" id="UP000004736"/>
    </source>
</evidence>
<dbReference type="GO" id="GO:0015643">
    <property type="term" value="F:toxic substance binding"/>
    <property type="evidence" value="ECO:0007669"/>
    <property type="project" value="InterPro"/>
</dbReference>